<dbReference type="EMBL" id="CAJJDM010000083">
    <property type="protein sequence ID" value="CAD8087979.1"/>
    <property type="molecule type" value="Genomic_DNA"/>
</dbReference>
<reference evidence="1" key="1">
    <citation type="submission" date="2021-01" db="EMBL/GenBank/DDBJ databases">
        <authorList>
            <consortium name="Genoscope - CEA"/>
            <person name="William W."/>
        </authorList>
    </citation>
    <scope>NUCLEOTIDE SEQUENCE</scope>
</reference>
<organism evidence="1 2">
    <name type="scientific">Paramecium primaurelia</name>
    <dbReference type="NCBI Taxonomy" id="5886"/>
    <lineage>
        <taxon>Eukaryota</taxon>
        <taxon>Sar</taxon>
        <taxon>Alveolata</taxon>
        <taxon>Ciliophora</taxon>
        <taxon>Intramacronucleata</taxon>
        <taxon>Oligohymenophorea</taxon>
        <taxon>Peniculida</taxon>
        <taxon>Parameciidae</taxon>
        <taxon>Paramecium</taxon>
    </lineage>
</organism>
<gene>
    <name evidence="1" type="ORF">PPRIM_AZ9-3.1.T0800024</name>
</gene>
<evidence type="ECO:0000313" key="2">
    <source>
        <dbReference type="Proteomes" id="UP000688137"/>
    </source>
</evidence>
<evidence type="ECO:0000313" key="1">
    <source>
        <dbReference type="EMBL" id="CAD8087979.1"/>
    </source>
</evidence>
<dbReference type="Proteomes" id="UP000688137">
    <property type="component" value="Unassembled WGS sequence"/>
</dbReference>
<sequence>MIIRMNPLSPPKEVQKTIQVLPSNILDNTRMTVTRDNRQQNSSKKKIRAQQLRKEILNKTSISQVSESSEESGEEDGNFGMKDVDAFISMIKEHKLSQQEFMYLIKSKKHSNDAYNMRIVNYPYIQKHYFNNFYTFSAKIIIFTIEYRLIQSNQIIKFFQEVSQMEDFKEMAKNITFTQNFYYLSLTLQKVVEFKSNLLKIKSFTQKSMFYIQHLKLQMQIKQKIY</sequence>
<protein>
    <submittedName>
        <fullName evidence="1">Uncharacterized protein</fullName>
    </submittedName>
</protein>
<accession>A0A8S1N9P7</accession>
<comment type="caution">
    <text evidence="1">The sequence shown here is derived from an EMBL/GenBank/DDBJ whole genome shotgun (WGS) entry which is preliminary data.</text>
</comment>
<name>A0A8S1N9P7_PARPR</name>
<dbReference type="AlphaFoldDB" id="A0A8S1N9P7"/>
<keyword evidence="2" id="KW-1185">Reference proteome</keyword>
<proteinExistence type="predicted"/>